<proteinExistence type="predicted"/>
<keyword evidence="3" id="KW-0863">Zinc-finger</keyword>
<evidence type="ECO:0000256" key="4">
    <source>
        <dbReference type="ARBA" id="ARBA00023043"/>
    </source>
</evidence>
<keyword evidence="5" id="KW-0175">Coiled coil</keyword>
<feature type="domain" description="ARF GTPase-activating protein GIT1 C-terminal" evidence="8">
    <location>
        <begin position="239"/>
        <end position="349"/>
    </location>
</feature>
<dbReference type="Proteomes" id="UP000292052">
    <property type="component" value="Unassembled WGS sequence"/>
</dbReference>
<dbReference type="EMBL" id="QDEB01052253">
    <property type="protein sequence ID" value="RZC37498.1"/>
    <property type="molecule type" value="Genomic_DNA"/>
</dbReference>
<feature type="non-terminal residue" evidence="9">
    <location>
        <position position="1"/>
    </location>
</feature>
<accession>A0A482VYN4</accession>
<dbReference type="Pfam" id="PF12205">
    <property type="entry name" value="GIT1_C"/>
    <property type="match status" value="1"/>
</dbReference>
<reference evidence="9 10" key="1">
    <citation type="submission" date="2017-03" db="EMBL/GenBank/DDBJ databases">
        <title>Genome of the blue death feigning beetle - Asbolus verrucosus.</title>
        <authorList>
            <person name="Rider S.D."/>
        </authorList>
    </citation>
    <scope>NUCLEOTIDE SEQUENCE [LARGE SCALE GENOMIC DNA]</scope>
    <source>
        <strain evidence="9">Butters</strain>
        <tissue evidence="9">Head and leg muscle</tissue>
    </source>
</reference>
<dbReference type="Gene3D" id="1.20.120.330">
    <property type="entry name" value="Nucleotidyltransferases domain 2"/>
    <property type="match status" value="1"/>
</dbReference>
<protein>
    <submittedName>
        <fullName evidence="9">ARF GTPase-activating protein GIT2</fullName>
    </submittedName>
</protein>
<feature type="domain" description="GIT Spa2 homology (SHD)" evidence="7">
    <location>
        <begin position="33"/>
        <end position="60"/>
    </location>
</feature>
<keyword evidence="4" id="KW-0040">ANK repeat</keyword>
<dbReference type="GO" id="GO:0008270">
    <property type="term" value="F:zinc ion binding"/>
    <property type="evidence" value="ECO:0007669"/>
    <property type="project" value="UniProtKB-KW"/>
</dbReference>
<dbReference type="InterPro" id="IPR022018">
    <property type="entry name" value="GIT1_C"/>
</dbReference>
<dbReference type="AlphaFoldDB" id="A0A482VYN4"/>
<dbReference type="GO" id="GO:0005096">
    <property type="term" value="F:GTPase activator activity"/>
    <property type="evidence" value="ECO:0007669"/>
    <property type="project" value="UniProtKB-KW"/>
</dbReference>
<dbReference type="GO" id="GO:0032012">
    <property type="term" value="P:regulation of ARF protein signal transduction"/>
    <property type="evidence" value="ECO:0007669"/>
    <property type="project" value="InterPro"/>
</dbReference>
<dbReference type="InterPro" id="IPR047161">
    <property type="entry name" value="GIT-like"/>
</dbReference>
<feature type="region of interest" description="Disordered" evidence="6">
    <location>
        <begin position="212"/>
        <end position="233"/>
    </location>
</feature>
<keyword evidence="10" id="KW-1185">Reference proteome</keyword>
<keyword evidence="2" id="KW-0677">Repeat</keyword>
<name>A0A482VYN4_ASBVE</name>
<gene>
    <name evidence="9" type="ORF">BDFB_003600</name>
</gene>
<dbReference type="GO" id="GO:0031267">
    <property type="term" value="F:small GTPase binding"/>
    <property type="evidence" value="ECO:0007669"/>
    <property type="project" value="TreeGrafter"/>
</dbReference>
<evidence type="ECO:0000256" key="6">
    <source>
        <dbReference type="SAM" id="MobiDB-lite"/>
    </source>
</evidence>
<keyword evidence="3" id="KW-0862">Zinc</keyword>
<evidence type="ECO:0000256" key="3">
    <source>
        <dbReference type="ARBA" id="ARBA00022771"/>
    </source>
</evidence>
<dbReference type="STRING" id="1661398.A0A482VYN4"/>
<sequence length="353" mass="40632">KGEVWLSCVDAIDLSVVPFLPVDPTLSTTRNQGRQKLARFSTPELKSLVFDILIDTQRRQMLSEKGPNKTHLREYSPISDDDPLYDSVAPDEDYVTLPTIQEENSHADKSSENAVEQLTKQLQESDNTILDLKAEVSKLKANLETLKFENIELKYRLSQRKVPEPNSINGENDFNSLDTIIANGDADLRQKRKNQRPSSMYETREDMSTVKWIPTKNQLKRNDQQRNTTQSLYRTSQDKQTVFECTEQITRSIQHLCKSILDRDKEDCVWSGEKVKLAVLKLANILPKETEGKCIVYMCEILPDLLRECSSLQNAHKNQEAKMIDHHLNKIREYAFILAKQTKEIVTRYSSAQ</sequence>
<dbReference type="GO" id="GO:0098793">
    <property type="term" value="C:presynapse"/>
    <property type="evidence" value="ECO:0007669"/>
    <property type="project" value="GOC"/>
</dbReference>
<evidence type="ECO:0000256" key="2">
    <source>
        <dbReference type="ARBA" id="ARBA00022737"/>
    </source>
</evidence>
<evidence type="ECO:0000313" key="9">
    <source>
        <dbReference type="EMBL" id="RZC37498.1"/>
    </source>
</evidence>
<feature type="non-terminal residue" evidence="9">
    <location>
        <position position="353"/>
    </location>
</feature>
<evidence type="ECO:0000313" key="10">
    <source>
        <dbReference type="Proteomes" id="UP000292052"/>
    </source>
</evidence>
<evidence type="ECO:0000256" key="1">
    <source>
        <dbReference type="ARBA" id="ARBA00022468"/>
    </source>
</evidence>
<comment type="caution">
    <text evidence="9">The sequence shown here is derived from an EMBL/GenBank/DDBJ whole genome shotgun (WGS) entry which is preliminary data.</text>
</comment>
<dbReference type="GO" id="GO:0008277">
    <property type="term" value="P:regulation of G protein-coupled receptor signaling pathway"/>
    <property type="evidence" value="ECO:0007669"/>
    <property type="project" value="TreeGrafter"/>
</dbReference>
<feature type="coiled-coil region" evidence="5">
    <location>
        <begin position="115"/>
        <end position="149"/>
    </location>
</feature>
<evidence type="ECO:0000259" key="7">
    <source>
        <dbReference type="Pfam" id="PF08518"/>
    </source>
</evidence>
<dbReference type="OrthoDB" id="5588096at2759"/>
<dbReference type="PANTHER" id="PTHR46097:SF3">
    <property type="entry name" value="ARF GTPASE-ACTIVATING PROTEIN GIT"/>
    <property type="match status" value="1"/>
</dbReference>
<evidence type="ECO:0000259" key="8">
    <source>
        <dbReference type="Pfam" id="PF12205"/>
    </source>
</evidence>
<keyword evidence="1" id="KW-0343">GTPase activation</keyword>
<dbReference type="PANTHER" id="PTHR46097">
    <property type="entry name" value="G PROTEIN-COUPLED RECEPTOR KINASE INTERACTING ARFGAP"/>
    <property type="match status" value="1"/>
</dbReference>
<dbReference type="GO" id="GO:0007420">
    <property type="term" value="P:brain development"/>
    <property type="evidence" value="ECO:0007669"/>
    <property type="project" value="InterPro"/>
</dbReference>
<keyword evidence="3" id="KW-0479">Metal-binding</keyword>
<evidence type="ECO:0000256" key="5">
    <source>
        <dbReference type="SAM" id="Coils"/>
    </source>
</evidence>
<dbReference type="GO" id="GO:0036465">
    <property type="term" value="P:synaptic vesicle recycling"/>
    <property type="evidence" value="ECO:0007669"/>
    <property type="project" value="TreeGrafter"/>
</dbReference>
<dbReference type="Pfam" id="PF08518">
    <property type="entry name" value="GIT_SHD"/>
    <property type="match status" value="1"/>
</dbReference>
<organism evidence="9 10">
    <name type="scientific">Asbolus verrucosus</name>
    <name type="common">Desert ironclad beetle</name>
    <dbReference type="NCBI Taxonomy" id="1661398"/>
    <lineage>
        <taxon>Eukaryota</taxon>
        <taxon>Metazoa</taxon>
        <taxon>Ecdysozoa</taxon>
        <taxon>Arthropoda</taxon>
        <taxon>Hexapoda</taxon>
        <taxon>Insecta</taxon>
        <taxon>Pterygota</taxon>
        <taxon>Neoptera</taxon>
        <taxon>Endopterygota</taxon>
        <taxon>Coleoptera</taxon>
        <taxon>Polyphaga</taxon>
        <taxon>Cucujiformia</taxon>
        <taxon>Tenebrionidae</taxon>
        <taxon>Pimeliinae</taxon>
        <taxon>Asbolus</taxon>
    </lineage>
</organism>
<dbReference type="InterPro" id="IPR013724">
    <property type="entry name" value="GIT_SHD"/>
</dbReference>
<feature type="region of interest" description="Disordered" evidence="6">
    <location>
        <begin position="64"/>
        <end position="84"/>
    </location>
</feature>